<dbReference type="Pfam" id="PF00732">
    <property type="entry name" value="GMC_oxred_N"/>
    <property type="match status" value="1"/>
</dbReference>
<name>A0AAD9EPD0_9PEZI</name>
<dbReference type="Pfam" id="PF05199">
    <property type="entry name" value="GMC_oxred_C"/>
    <property type="match status" value="1"/>
</dbReference>
<dbReference type="Gene3D" id="3.30.560.10">
    <property type="entry name" value="Glucose Oxidase, domain 3"/>
    <property type="match status" value="1"/>
</dbReference>
<evidence type="ECO:0000256" key="7">
    <source>
        <dbReference type="PIRSR" id="PIRSR000137-2"/>
    </source>
</evidence>
<dbReference type="GO" id="GO:0050660">
    <property type="term" value="F:flavin adenine dinucleotide binding"/>
    <property type="evidence" value="ECO:0007669"/>
    <property type="project" value="InterPro"/>
</dbReference>
<keyword evidence="4 7" id="KW-0274">FAD</keyword>
<keyword evidence="3" id="KW-0285">Flavoprotein</keyword>
<dbReference type="SUPFAM" id="SSF54373">
    <property type="entry name" value="FAD-linked reductases, C-terminal domain"/>
    <property type="match status" value="1"/>
</dbReference>
<reference evidence="9" key="1">
    <citation type="submission" date="2023-01" db="EMBL/GenBank/DDBJ databases">
        <title>Colletotrichum chrysophilum M932 genome sequence.</title>
        <authorList>
            <person name="Baroncelli R."/>
        </authorList>
    </citation>
    <scope>NUCLEOTIDE SEQUENCE</scope>
    <source>
        <strain evidence="9">M932</strain>
    </source>
</reference>
<dbReference type="InterPro" id="IPR000172">
    <property type="entry name" value="GMC_OxRdtase_N"/>
</dbReference>
<dbReference type="Gene3D" id="4.10.450.10">
    <property type="entry name" value="Glucose Oxidase, domain 2"/>
    <property type="match status" value="1"/>
</dbReference>
<keyword evidence="5" id="KW-0560">Oxidoreductase</keyword>
<dbReference type="PANTHER" id="PTHR11552:SF147">
    <property type="entry name" value="CHOLINE DEHYDROGENASE, MITOCHONDRIAL"/>
    <property type="match status" value="1"/>
</dbReference>
<dbReference type="EMBL" id="JAQOWY010000018">
    <property type="protein sequence ID" value="KAK1855708.1"/>
    <property type="molecule type" value="Genomic_DNA"/>
</dbReference>
<dbReference type="InterPro" id="IPR027424">
    <property type="entry name" value="Glucose_Oxidase_domain_2"/>
</dbReference>
<evidence type="ECO:0000256" key="1">
    <source>
        <dbReference type="ARBA" id="ARBA00001974"/>
    </source>
</evidence>
<dbReference type="SUPFAM" id="SSF51905">
    <property type="entry name" value="FAD/NAD(P)-binding domain"/>
    <property type="match status" value="1"/>
</dbReference>
<dbReference type="GO" id="GO:0016614">
    <property type="term" value="F:oxidoreductase activity, acting on CH-OH group of donors"/>
    <property type="evidence" value="ECO:0007669"/>
    <property type="project" value="InterPro"/>
</dbReference>
<feature type="active site" description="Proton acceptor" evidence="6">
    <location>
        <position position="579"/>
    </location>
</feature>
<feature type="domain" description="Glucose-methanol-choline oxidoreductase N-terminal" evidence="8">
    <location>
        <begin position="288"/>
        <end position="302"/>
    </location>
</feature>
<dbReference type="PROSITE" id="PS00624">
    <property type="entry name" value="GMC_OXRED_2"/>
    <property type="match status" value="1"/>
</dbReference>
<organism evidence="9 10">
    <name type="scientific">Colletotrichum chrysophilum</name>
    <dbReference type="NCBI Taxonomy" id="1836956"/>
    <lineage>
        <taxon>Eukaryota</taxon>
        <taxon>Fungi</taxon>
        <taxon>Dikarya</taxon>
        <taxon>Ascomycota</taxon>
        <taxon>Pezizomycotina</taxon>
        <taxon>Sordariomycetes</taxon>
        <taxon>Hypocreomycetidae</taxon>
        <taxon>Glomerellales</taxon>
        <taxon>Glomerellaceae</taxon>
        <taxon>Colletotrichum</taxon>
        <taxon>Colletotrichum gloeosporioides species complex</taxon>
    </lineage>
</organism>
<accession>A0AAD9EPD0</accession>
<evidence type="ECO:0000256" key="4">
    <source>
        <dbReference type="ARBA" id="ARBA00022827"/>
    </source>
</evidence>
<comment type="similarity">
    <text evidence="2">Belongs to the GMC oxidoreductase family.</text>
</comment>
<evidence type="ECO:0000313" key="9">
    <source>
        <dbReference type="EMBL" id="KAK1855708.1"/>
    </source>
</evidence>
<evidence type="ECO:0000256" key="2">
    <source>
        <dbReference type="ARBA" id="ARBA00010790"/>
    </source>
</evidence>
<dbReference type="InterPro" id="IPR007867">
    <property type="entry name" value="GMC_OxRtase_C"/>
</dbReference>
<evidence type="ECO:0000256" key="6">
    <source>
        <dbReference type="PIRSR" id="PIRSR000137-1"/>
    </source>
</evidence>
<comment type="cofactor">
    <cofactor evidence="1 7">
        <name>FAD</name>
        <dbReference type="ChEBI" id="CHEBI:57692"/>
    </cofactor>
</comment>
<comment type="caution">
    <text evidence="9">The sequence shown here is derived from an EMBL/GenBank/DDBJ whole genome shotgun (WGS) entry which is preliminary data.</text>
</comment>
<keyword evidence="10" id="KW-1185">Reference proteome</keyword>
<feature type="binding site" evidence="7">
    <location>
        <position position="252"/>
    </location>
    <ligand>
        <name>FAD</name>
        <dbReference type="ChEBI" id="CHEBI:57692"/>
    </ligand>
</feature>
<evidence type="ECO:0000259" key="8">
    <source>
        <dbReference type="PROSITE" id="PS00624"/>
    </source>
</evidence>
<proteinExistence type="inferred from homology"/>
<evidence type="ECO:0000313" key="10">
    <source>
        <dbReference type="Proteomes" id="UP001243330"/>
    </source>
</evidence>
<dbReference type="Gene3D" id="3.50.50.60">
    <property type="entry name" value="FAD/NAD(P)-binding domain"/>
    <property type="match status" value="2"/>
</dbReference>
<sequence>MPEEFDFIICGGGTAGPVVAARLAEDPSIRVLLLEAGKDSKDMDNMHMPGAWVTLHQGDTDWNLRTPAQPGLQGREIHLPRGKFLGGSSGCNGTICVRGVEQDYDDWNFPQWSGKEMFRAMKKVCPSLGYSFLSLGSITSRNIGNLTLMYFSKQAETFHPKDWFPHDDEAHGWDGPLHIEPGKTIPLTDKVIESYKSFGLPYIPDMFSSGVAANGCGHAVRTQHKGTRSTAADFITKDQEKPNITIRLHATVDKVVVENGEAKYVEYVGDDGHRHTIKAKKEIILSAGTYGSPAILLRSGIGPKLHLEEMGVPVVKDLPGVGENLQDHQLIFVYYELNEPDLTDDARVSHDLNAFENGYKEWTDTKDGWLASFPFGGFAFARLNDRLEADSEEWRSFPRQPGRDPMDLTETQPNLEFFHTICYGGPSEYTDFPKAGEWAFAMCCFLCGLKGRGEVRLRSRNPRDNPYVNPRYLEDRRDLLMMAEGVKFMNEITMGGAGTKDIVKGGWPAGAEHHLNKTNEDWQSHVQKYASTSYHPGGTCKLGQENDPMAVLDGYAQVYGVRNLRVADCSLMPTLNSGHTQMPAYGIGELVAEFVQKKHGLKSRSKQDV</sequence>
<protein>
    <submittedName>
        <fullName evidence="9">Gmc oxidoreductase</fullName>
    </submittedName>
</protein>
<gene>
    <name evidence="9" type="ORF">CCHR01_01722</name>
</gene>
<evidence type="ECO:0000256" key="5">
    <source>
        <dbReference type="ARBA" id="ARBA00023002"/>
    </source>
</evidence>
<dbReference type="AlphaFoldDB" id="A0AAD9EPD0"/>
<dbReference type="Proteomes" id="UP001243330">
    <property type="component" value="Unassembled WGS sequence"/>
</dbReference>
<dbReference type="PANTHER" id="PTHR11552">
    <property type="entry name" value="GLUCOSE-METHANOL-CHOLINE GMC OXIDOREDUCTASE"/>
    <property type="match status" value="1"/>
</dbReference>
<dbReference type="InterPro" id="IPR012132">
    <property type="entry name" value="GMC_OxRdtase"/>
</dbReference>
<dbReference type="PIRSF" id="PIRSF000137">
    <property type="entry name" value="Alcohol_oxidase"/>
    <property type="match status" value="1"/>
</dbReference>
<dbReference type="InterPro" id="IPR036188">
    <property type="entry name" value="FAD/NAD-bd_sf"/>
</dbReference>
<feature type="active site" description="Proton donor" evidence="6">
    <location>
        <position position="535"/>
    </location>
</feature>
<evidence type="ECO:0000256" key="3">
    <source>
        <dbReference type="ARBA" id="ARBA00022630"/>
    </source>
</evidence>